<accession>A0A3S4Z3A9</accession>
<evidence type="ECO:0000313" key="2">
    <source>
        <dbReference type="Proteomes" id="UP000274201"/>
    </source>
</evidence>
<evidence type="ECO:0000313" key="1">
    <source>
        <dbReference type="EMBL" id="VEJ44708.1"/>
    </source>
</evidence>
<name>A0A3S4Z3A9_BARVI</name>
<gene>
    <name evidence="1" type="ORF">NCTC12905_00347</name>
</gene>
<reference evidence="1 2" key="1">
    <citation type="submission" date="2018-12" db="EMBL/GenBank/DDBJ databases">
        <authorList>
            <consortium name="Pathogen Informatics"/>
        </authorList>
    </citation>
    <scope>NUCLEOTIDE SEQUENCE [LARGE SCALE GENOMIC DNA]</scope>
    <source>
        <strain evidence="1 2">NCTC12905</strain>
    </source>
</reference>
<proteinExistence type="predicted"/>
<organism evidence="1 2">
    <name type="scientific">Bartonella vinsonii</name>
    <name type="common">Rochalimaea vinsonii</name>
    <dbReference type="NCBI Taxonomy" id="33047"/>
    <lineage>
        <taxon>Bacteria</taxon>
        <taxon>Pseudomonadati</taxon>
        <taxon>Pseudomonadota</taxon>
        <taxon>Alphaproteobacteria</taxon>
        <taxon>Hyphomicrobiales</taxon>
        <taxon>Bartonellaceae</taxon>
        <taxon>Bartonella</taxon>
    </lineage>
</organism>
<protein>
    <submittedName>
        <fullName evidence="1">Uncharacterized protein</fullName>
    </submittedName>
</protein>
<sequence length="50" mass="6224">MHLVNTRQELLFGYKDGFQLHQKQRKVIHLSQYQQFLYYDEQESNARKEH</sequence>
<dbReference type="EMBL" id="LR134529">
    <property type="protein sequence ID" value="VEJ44708.1"/>
    <property type="molecule type" value="Genomic_DNA"/>
</dbReference>
<dbReference type="Proteomes" id="UP000274201">
    <property type="component" value="Chromosome"/>
</dbReference>
<dbReference type="AlphaFoldDB" id="A0A3S4Z3A9"/>